<dbReference type="OrthoDB" id="780386at2759"/>
<dbReference type="InterPro" id="IPR036397">
    <property type="entry name" value="RNaseH_sf"/>
</dbReference>
<dbReference type="GO" id="GO:0003676">
    <property type="term" value="F:nucleic acid binding"/>
    <property type="evidence" value="ECO:0007669"/>
    <property type="project" value="InterPro"/>
</dbReference>
<dbReference type="Proteomes" id="UP000257109">
    <property type="component" value="Unassembled WGS sequence"/>
</dbReference>
<keyword evidence="3" id="KW-1185">Reference proteome</keyword>
<dbReference type="GO" id="GO:0015074">
    <property type="term" value="P:DNA integration"/>
    <property type="evidence" value="ECO:0007669"/>
    <property type="project" value="InterPro"/>
</dbReference>
<dbReference type="InterPro" id="IPR039537">
    <property type="entry name" value="Retrotran_Ty1/copia-like"/>
</dbReference>
<dbReference type="PANTHER" id="PTHR42648:SF28">
    <property type="entry name" value="TRANSPOSON-ENCODED PROTEIN WITH RIBONUCLEASE H-LIKE AND RETROVIRUS ZINC FINGER-LIKE DOMAINS"/>
    <property type="match status" value="1"/>
</dbReference>
<accession>A0A371ESP8</accession>
<dbReference type="Gene3D" id="3.30.420.10">
    <property type="entry name" value="Ribonuclease H-like superfamily/Ribonuclease H"/>
    <property type="match status" value="1"/>
</dbReference>
<feature type="non-terminal residue" evidence="2">
    <location>
        <position position="1"/>
    </location>
</feature>
<dbReference type="SUPFAM" id="SSF53098">
    <property type="entry name" value="Ribonuclease H-like"/>
    <property type="match status" value="1"/>
</dbReference>
<evidence type="ECO:0000313" key="2">
    <source>
        <dbReference type="EMBL" id="RDX69077.1"/>
    </source>
</evidence>
<gene>
    <name evidence="2" type="ORF">CR513_51856</name>
</gene>
<proteinExistence type="predicted"/>
<protein>
    <recommendedName>
        <fullName evidence="1">Integrase catalytic domain-containing protein</fullName>
    </recommendedName>
</protein>
<evidence type="ECO:0000259" key="1">
    <source>
        <dbReference type="PROSITE" id="PS50994"/>
    </source>
</evidence>
<dbReference type="EMBL" id="QJKJ01012271">
    <property type="protein sequence ID" value="RDX69077.1"/>
    <property type="molecule type" value="Genomic_DNA"/>
</dbReference>
<dbReference type="AlphaFoldDB" id="A0A371ESP8"/>
<dbReference type="InterPro" id="IPR001584">
    <property type="entry name" value="Integrase_cat-core"/>
</dbReference>
<dbReference type="PROSITE" id="PS50994">
    <property type="entry name" value="INTEGRASE"/>
    <property type="match status" value="1"/>
</dbReference>
<reference evidence="2" key="1">
    <citation type="submission" date="2018-05" db="EMBL/GenBank/DDBJ databases">
        <title>Draft genome of Mucuna pruriens seed.</title>
        <authorList>
            <person name="Nnadi N.E."/>
            <person name="Vos R."/>
            <person name="Hasami M.H."/>
            <person name="Devisetty U.K."/>
            <person name="Aguiy J.C."/>
        </authorList>
    </citation>
    <scope>NUCLEOTIDE SEQUENCE [LARGE SCALE GENOMIC DNA]</scope>
    <source>
        <strain evidence="2">JCA_2017</strain>
    </source>
</reference>
<dbReference type="InterPro" id="IPR012337">
    <property type="entry name" value="RNaseH-like_sf"/>
</dbReference>
<name>A0A371ESP8_MUCPR</name>
<evidence type="ECO:0000313" key="3">
    <source>
        <dbReference type="Proteomes" id="UP000257109"/>
    </source>
</evidence>
<dbReference type="PANTHER" id="PTHR42648">
    <property type="entry name" value="TRANSPOSASE, PUTATIVE-RELATED"/>
    <property type="match status" value="1"/>
</dbReference>
<organism evidence="2 3">
    <name type="scientific">Mucuna pruriens</name>
    <name type="common">Velvet bean</name>
    <name type="synonym">Dolichos pruriens</name>
    <dbReference type="NCBI Taxonomy" id="157652"/>
    <lineage>
        <taxon>Eukaryota</taxon>
        <taxon>Viridiplantae</taxon>
        <taxon>Streptophyta</taxon>
        <taxon>Embryophyta</taxon>
        <taxon>Tracheophyta</taxon>
        <taxon>Spermatophyta</taxon>
        <taxon>Magnoliopsida</taxon>
        <taxon>eudicotyledons</taxon>
        <taxon>Gunneridae</taxon>
        <taxon>Pentapetalae</taxon>
        <taxon>rosids</taxon>
        <taxon>fabids</taxon>
        <taxon>Fabales</taxon>
        <taxon>Fabaceae</taxon>
        <taxon>Papilionoideae</taxon>
        <taxon>50 kb inversion clade</taxon>
        <taxon>NPAAA clade</taxon>
        <taxon>indigoferoid/millettioid clade</taxon>
        <taxon>Phaseoleae</taxon>
        <taxon>Mucuna</taxon>
    </lineage>
</organism>
<comment type="caution">
    <text evidence="2">The sequence shown here is derived from an EMBL/GenBank/DDBJ whole genome shotgun (WGS) entry which is preliminary data.</text>
</comment>
<sequence>VEKLISTSDNFQEKHFKTLFLRVKVRGNIREYIIEMSNLAAKFKSFMLKLGEDLIMHLVLISLPTHFGQFKVSYNTQKDKWFLNEFISHCVKEEERYNYLYLIHEKSQSLNFFKFFKVEVELQLGKKIKAIKSDCGGEYHDRYDGSREQHPRPFVLFLKACGIVSQYTMPGKPSMNGVLER</sequence>
<feature type="domain" description="Integrase catalytic" evidence="1">
    <location>
        <begin position="60"/>
        <end position="181"/>
    </location>
</feature>